<sequence length="218" mass="25477">MNLLPVLEVKFIGPFGKFQRRKNHHELCQQLSLRFRRLFHGKINGYWINLNPNINSIEINYNLKTTDKELLAVKKKIKSSCIFYCFIVFLCNLNSVISTLDKNLAIKNIDSDKPGILFRNSIKVSSDCRYNPAYESNFAEIRIMSEACPINDRTKIIYANYCDKSKWKRMDNMLAKVYKNEIKVDIIHKDYKLILTFLTNGDECTTQVEIIKGNSYQV</sequence>
<dbReference type="EMBL" id="MCFG01000441">
    <property type="protein sequence ID" value="ORX66685.1"/>
    <property type="molecule type" value="Genomic_DNA"/>
</dbReference>
<comment type="caution">
    <text evidence="1">The sequence shown here is derived from an EMBL/GenBank/DDBJ whole genome shotgun (WGS) entry which is preliminary data.</text>
</comment>
<accession>A0A1Y1W070</accession>
<protein>
    <submittedName>
        <fullName evidence="1">Uncharacterized protein</fullName>
    </submittedName>
</protein>
<evidence type="ECO:0000313" key="1">
    <source>
        <dbReference type="EMBL" id="ORX66685.1"/>
    </source>
</evidence>
<reference evidence="1 2" key="1">
    <citation type="submission" date="2016-08" db="EMBL/GenBank/DDBJ databases">
        <title>A Parts List for Fungal Cellulosomes Revealed by Comparative Genomics.</title>
        <authorList>
            <consortium name="DOE Joint Genome Institute"/>
            <person name="Haitjema C.H."/>
            <person name="Gilmore S.P."/>
            <person name="Henske J.K."/>
            <person name="Solomon K.V."/>
            <person name="De Groot R."/>
            <person name="Kuo A."/>
            <person name="Mondo S.J."/>
            <person name="Salamov A.A."/>
            <person name="Labutti K."/>
            <person name="Zhao Z."/>
            <person name="Chiniquy J."/>
            <person name="Barry K."/>
            <person name="Brewer H.M."/>
            <person name="Purvine S.O."/>
            <person name="Wright A.T."/>
            <person name="Boxma B."/>
            <person name="Van Alen T."/>
            <person name="Hackstein J.H."/>
            <person name="Baker S.E."/>
            <person name="Grigoriev I.V."/>
            <person name="O'Malley M.A."/>
        </authorList>
    </citation>
    <scope>NUCLEOTIDE SEQUENCE [LARGE SCALE GENOMIC DNA]</scope>
    <source>
        <strain evidence="1 2">S4</strain>
    </source>
</reference>
<organism evidence="1 2">
    <name type="scientific">Anaeromyces robustus</name>
    <dbReference type="NCBI Taxonomy" id="1754192"/>
    <lineage>
        <taxon>Eukaryota</taxon>
        <taxon>Fungi</taxon>
        <taxon>Fungi incertae sedis</taxon>
        <taxon>Chytridiomycota</taxon>
        <taxon>Chytridiomycota incertae sedis</taxon>
        <taxon>Neocallimastigomycetes</taxon>
        <taxon>Neocallimastigales</taxon>
        <taxon>Neocallimastigaceae</taxon>
        <taxon>Anaeromyces</taxon>
    </lineage>
</organism>
<reference evidence="1 2" key="2">
    <citation type="submission" date="2016-08" db="EMBL/GenBank/DDBJ databases">
        <title>Pervasive Adenine N6-methylation of Active Genes in Fungi.</title>
        <authorList>
            <consortium name="DOE Joint Genome Institute"/>
            <person name="Mondo S.J."/>
            <person name="Dannebaum R.O."/>
            <person name="Kuo R.C."/>
            <person name="Labutti K."/>
            <person name="Haridas S."/>
            <person name="Kuo A."/>
            <person name="Salamov A."/>
            <person name="Ahrendt S.R."/>
            <person name="Lipzen A."/>
            <person name="Sullivan W."/>
            <person name="Andreopoulos W.B."/>
            <person name="Clum A."/>
            <person name="Lindquist E."/>
            <person name="Daum C."/>
            <person name="Ramamoorthy G.K."/>
            <person name="Gryganskyi A."/>
            <person name="Culley D."/>
            <person name="Magnuson J.K."/>
            <person name="James T.Y."/>
            <person name="O'Malley M.A."/>
            <person name="Stajich J.E."/>
            <person name="Spatafora J.W."/>
            <person name="Visel A."/>
            <person name="Grigoriev I.V."/>
        </authorList>
    </citation>
    <scope>NUCLEOTIDE SEQUENCE [LARGE SCALE GENOMIC DNA]</scope>
    <source>
        <strain evidence="1 2">S4</strain>
    </source>
</reference>
<keyword evidence="2" id="KW-1185">Reference proteome</keyword>
<gene>
    <name evidence="1" type="ORF">BCR32DRAFT_286283</name>
</gene>
<dbReference type="Proteomes" id="UP000193944">
    <property type="component" value="Unassembled WGS sequence"/>
</dbReference>
<evidence type="ECO:0000313" key="2">
    <source>
        <dbReference type="Proteomes" id="UP000193944"/>
    </source>
</evidence>
<proteinExistence type="predicted"/>
<dbReference type="AlphaFoldDB" id="A0A1Y1W070"/>
<name>A0A1Y1W070_9FUNG</name>